<sequence length="55" mass="6224">GVDKDRAFGGFVHVRDPGKHPEKRQQSERRAAGRHERPELDAGRRGAGRQYGRSK</sequence>
<feature type="non-terminal residue" evidence="2">
    <location>
        <position position="1"/>
    </location>
</feature>
<name>A0ABV0NL31_9TELE</name>
<evidence type="ECO:0000313" key="2">
    <source>
        <dbReference type="EMBL" id="MEQ2172099.1"/>
    </source>
</evidence>
<dbReference type="EMBL" id="JAHRIO010041413">
    <property type="protein sequence ID" value="MEQ2172099.1"/>
    <property type="molecule type" value="Genomic_DNA"/>
</dbReference>
<comment type="caution">
    <text evidence="2">The sequence shown here is derived from an EMBL/GenBank/DDBJ whole genome shotgun (WGS) entry which is preliminary data.</text>
</comment>
<keyword evidence="3" id="KW-1185">Reference proteome</keyword>
<reference evidence="2 3" key="1">
    <citation type="submission" date="2021-06" db="EMBL/GenBank/DDBJ databases">
        <authorList>
            <person name="Palmer J.M."/>
        </authorList>
    </citation>
    <scope>NUCLEOTIDE SEQUENCE [LARGE SCALE GENOMIC DNA]</scope>
    <source>
        <strain evidence="2 3">GA_2019</strain>
        <tissue evidence="2">Muscle</tissue>
    </source>
</reference>
<feature type="region of interest" description="Disordered" evidence="1">
    <location>
        <begin position="1"/>
        <end position="55"/>
    </location>
</feature>
<evidence type="ECO:0000256" key="1">
    <source>
        <dbReference type="SAM" id="MobiDB-lite"/>
    </source>
</evidence>
<organism evidence="2 3">
    <name type="scientific">Goodea atripinnis</name>
    <dbReference type="NCBI Taxonomy" id="208336"/>
    <lineage>
        <taxon>Eukaryota</taxon>
        <taxon>Metazoa</taxon>
        <taxon>Chordata</taxon>
        <taxon>Craniata</taxon>
        <taxon>Vertebrata</taxon>
        <taxon>Euteleostomi</taxon>
        <taxon>Actinopterygii</taxon>
        <taxon>Neopterygii</taxon>
        <taxon>Teleostei</taxon>
        <taxon>Neoteleostei</taxon>
        <taxon>Acanthomorphata</taxon>
        <taxon>Ovalentaria</taxon>
        <taxon>Atherinomorphae</taxon>
        <taxon>Cyprinodontiformes</taxon>
        <taxon>Goodeidae</taxon>
        <taxon>Goodea</taxon>
    </lineage>
</organism>
<gene>
    <name evidence="2" type="ORF">GOODEAATRI_017545</name>
</gene>
<evidence type="ECO:0000313" key="3">
    <source>
        <dbReference type="Proteomes" id="UP001476798"/>
    </source>
</evidence>
<proteinExistence type="predicted"/>
<dbReference type="Proteomes" id="UP001476798">
    <property type="component" value="Unassembled WGS sequence"/>
</dbReference>
<protein>
    <submittedName>
        <fullName evidence="2">Uncharacterized protein</fullName>
    </submittedName>
</protein>
<accession>A0ABV0NL31</accession>
<feature type="non-terminal residue" evidence="2">
    <location>
        <position position="55"/>
    </location>
</feature>
<feature type="compositionally biased region" description="Basic and acidic residues" evidence="1">
    <location>
        <begin position="1"/>
        <end position="44"/>
    </location>
</feature>